<dbReference type="AlphaFoldDB" id="A0ABD0M7A4"/>
<evidence type="ECO:0000256" key="1">
    <source>
        <dbReference type="SAM" id="MobiDB-lite"/>
    </source>
</evidence>
<feature type="compositionally biased region" description="Basic and acidic residues" evidence="1">
    <location>
        <begin position="21"/>
        <end position="32"/>
    </location>
</feature>
<feature type="non-terminal residue" evidence="2">
    <location>
        <position position="280"/>
    </location>
</feature>
<reference evidence="2 3" key="1">
    <citation type="journal article" date="2023" name="Sci. Data">
        <title>Genome assembly of the Korean intertidal mud-creeper Batillaria attramentaria.</title>
        <authorList>
            <person name="Patra A.K."/>
            <person name="Ho P.T."/>
            <person name="Jun S."/>
            <person name="Lee S.J."/>
            <person name="Kim Y."/>
            <person name="Won Y.J."/>
        </authorList>
    </citation>
    <scope>NUCLEOTIDE SEQUENCE [LARGE SCALE GENOMIC DNA]</scope>
    <source>
        <strain evidence="2">Wonlab-2016</strain>
    </source>
</reference>
<protein>
    <submittedName>
        <fullName evidence="2">Uncharacterized protein</fullName>
    </submittedName>
</protein>
<keyword evidence="3" id="KW-1185">Reference proteome</keyword>
<evidence type="ECO:0000313" key="3">
    <source>
        <dbReference type="Proteomes" id="UP001519460"/>
    </source>
</evidence>
<evidence type="ECO:0000313" key="2">
    <source>
        <dbReference type="EMBL" id="KAK7507373.1"/>
    </source>
</evidence>
<comment type="caution">
    <text evidence="2">The sequence shown here is derived from an EMBL/GenBank/DDBJ whole genome shotgun (WGS) entry which is preliminary data.</text>
</comment>
<sequence>MAVIDEEGKTILPEPAATTDGVDKHNEARLGTDQEYGVGPRQAWAESVEPSKAGRMDCDRDTGKRLCDFVLYETADHNDVGTTGPGGEDQCDSNSCREGALWSGPVAMNFHCTRREPCDECGFGGFSRLATSLASIIHTAGRTSKCKCVKLTPFPSRSSVVIDTSTRFDQEGTQVYVDYSTGGQVLKMAPTQFLYLHIKLPDDVLVESSLAKINELTGWLALPHVLRALRGWVICGWNVRRYASDMTQERPYDGAQKKKMMSVDLKLRDVKVLVRAYVFD</sequence>
<dbReference type="Proteomes" id="UP001519460">
    <property type="component" value="Unassembled WGS sequence"/>
</dbReference>
<gene>
    <name evidence="2" type="ORF">BaRGS_00001308</name>
</gene>
<dbReference type="EMBL" id="JACVVK020000004">
    <property type="protein sequence ID" value="KAK7507373.1"/>
    <property type="molecule type" value="Genomic_DNA"/>
</dbReference>
<organism evidence="2 3">
    <name type="scientific">Batillaria attramentaria</name>
    <dbReference type="NCBI Taxonomy" id="370345"/>
    <lineage>
        <taxon>Eukaryota</taxon>
        <taxon>Metazoa</taxon>
        <taxon>Spiralia</taxon>
        <taxon>Lophotrochozoa</taxon>
        <taxon>Mollusca</taxon>
        <taxon>Gastropoda</taxon>
        <taxon>Caenogastropoda</taxon>
        <taxon>Sorbeoconcha</taxon>
        <taxon>Cerithioidea</taxon>
        <taxon>Batillariidae</taxon>
        <taxon>Batillaria</taxon>
    </lineage>
</organism>
<accession>A0ABD0M7A4</accession>
<feature type="region of interest" description="Disordered" evidence="1">
    <location>
        <begin position="1"/>
        <end position="42"/>
    </location>
</feature>
<name>A0ABD0M7A4_9CAEN</name>
<proteinExistence type="predicted"/>